<dbReference type="SUPFAM" id="SSF53335">
    <property type="entry name" value="S-adenosyl-L-methionine-dependent methyltransferases"/>
    <property type="match status" value="1"/>
</dbReference>
<dbReference type="GO" id="GO:0006396">
    <property type="term" value="P:RNA processing"/>
    <property type="evidence" value="ECO:0007669"/>
    <property type="project" value="InterPro"/>
</dbReference>
<dbReference type="InterPro" id="IPR010280">
    <property type="entry name" value="U5_MeTrfase_fam"/>
</dbReference>
<feature type="binding site" evidence="6">
    <location>
        <position position="307"/>
    </location>
    <ligand>
        <name>S-adenosyl-L-methionine</name>
        <dbReference type="ChEBI" id="CHEBI:59789"/>
    </ligand>
</feature>
<keyword evidence="1 6" id="KW-0489">Methyltransferase</keyword>
<organism evidence="7">
    <name type="scientific">Graphocephala atropunctata</name>
    <dbReference type="NCBI Taxonomy" id="36148"/>
    <lineage>
        <taxon>Eukaryota</taxon>
        <taxon>Metazoa</taxon>
        <taxon>Ecdysozoa</taxon>
        <taxon>Arthropoda</taxon>
        <taxon>Hexapoda</taxon>
        <taxon>Insecta</taxon>
        <taxon>Pterygota</taxon>
        <taxon>Neoptera</taxon>
        <taxon>Paraneoptera</taxon>
        <taxon>Hemiptera</taxon>
        <taxon>Auchenorrhyncha</taxon>
        <taxon>Membracoidea</taxon>
        <taxon>Cicadellidae</taxon>
        <taxon>Cicadellinae</taxon>
        <taxon>Cicadellini</taxon>
        <taxon>Graphocephala</taxon>
    </lineage>
</organism>
<dbReference type="Gene3D" id="2.40.50.1070">
    <property type="match status" value="1"/>
</dbReference>
<dbReference type="EC" id="2.1.1.35" evidence="4"/>
<dbReference type="Gene3D" id="3.40.50.150">
    <property type="entry name" value="Vaccinia Virus protein VP39"/>
    <property type="match status" value="1"/>
</dbReference>
<dbReference type="EMBL" id="GEBQ01000490">
    <property type="protein sequence ID" value="JAT39487.1"/>
    <property type="molecule type" value="Transcribed_RNA"/>
</dbReference>
<evidence type="ECO:0000313" key="7">
    <source>
        <dbReference type="EMBL" id="JAT39487.1"/>
    </source>
</evidence>
<dbReference type="GO" id="GO:0030697">
    <property type="term" value="F:tRNA (uracil(54)-C5)-methyltransferase activity, S-adenosyl methionine-dependent"/>
    <property type="evidence" value="ECO:0007669"/>
    <property type="project" value="UniProtKB-EC"/>
</dbReference>
<protein>
    <recommendedName>
        <fullName evidence="4">tRNA (uracil(54)-C(5))-methyltransferase</fullName>
        <ecNumber evidence="4">2.1.1.35</ecNumber>
    </recommendedName>
</protein>
<evidence type="ECO:0000256" key="5">
    <source>
        <dbReference type="ARBA" id="ARBA00047278"/>
    </source>
</evidence>
<evidence type="ECO:0000256" key="6">
    <source>
        <dbReference type="PROSITE-ProRule" id="PRU01024"/>
    </source>
</evidence>
<dbReference type="PROSITE" id="PS51687">
    <property type="entry name" value="SAM_MT_RNA_M5U"/>
    <property type="match status" value="1"/>
</dbReference>
<dbReference type="AlphaFoldDB" id="A0A1B6MU91"/>
<evidence type="ECO:0000256" key="3">
    <source>
        <dbReference type="ARBA" id="ARBA00022691"/>
    </source>
</evidence>
<dbReference type="GO" id="GO:0003723">
    <property type="term" value="F:RNA binding"/>
    <property type="evidence" value="ECO:0007669"/>
    <property type="project" value="TreeGrafter"/>
</dbReference>
<evidence type="ECO:0000256" key="2">
    <source>
        <dbReference type="ARBA" id="ARBA00022679"/>
    </source>
</evidence>
<sequence>MFLLRRLQNNLPYHACRNYSQRNQHPFKMKSRRIREKQQNMINNINENNQYELLSGMVTPYWALPYEEELEAKQNKCEEVIKHVLDKLFLKNKDPKKMLDYIIPAPVRDAYRNKDEFSVWPGVDGNPKTVGFFVGSPAVGKVVCVPPTYLKCIRESHKKIAKIYEDFIRASPLSVSYQLYDGGFWRNIVIRSNDAGDHMASVITNPRDFTSEQIEEQERLLREYFSQQLPYLSLFHQSCPHVKCTRDQAPIHHLSGQSYLIESMSGLDFRISPDSFFQLNKPAAEILFEQVMALAGSKHYTTLLDLYCGTGVLERLMVRVMCL</sequence>
<keyword evidence="2 6" id="KW-0808">Transferase</keyword>
<feature type="binding site" evidence="6">
    <location>
        <position position="278"/>
    </location>
    <ligand>
        <name>S-adenosyl-L-methionine</name>
        <dbReference type="ChEBI" id="CHEBI:59789"/>
    </ligand>
</feature>
<accession>A0A1B6MU91</accession>
<reference evidence="7" key="1">
    <citation type="submission" date="2015-11" db="EMBL/GenBank/DDBJ databases">
        <title>De novo transcriptome assembly of four potential Pierce s Disease insect vectors from Arizona vineyards.</title>
        <authorList>
            <person name="Tassone E.E."/>
        </authorList>
    </citation>
    <scope>NUCLEOTIDE SEQUENCE</scope>
</reference>
<gene>
    <name evidence="7" type="ORF">g.45828</name>
</gene>
<comment type="similarity">
    <text evidence="6">Belongs to the class I-like SAM-binding methyltransferase superfamily. RNA M5U methyltransferase family.</text>
</comment>
<dbReference type="InterPro" id="IPR029063">
    <property type="entry name" value="SAM-dependent_MTases_sf"/>
</dbReference>
<dbReference type="InterPro" id="IPR045850">
    <property type="entry name" value="TRM2_met"/>
</dbReference>
<dbReference type="PANTHER" id="PTHR45904">
    <property type="entry name" value="TRNA (URACIL-5-)-METHYLTRANSFERASE"/>
    <property type="match status" value="1"/>
</dbReference>
<evidence type="ECO:0000256" key="1">
    <source>
        <dbReference type="ARBA" id="ARBA00022603"/>
    </source>
</evidence>
<evidence type="ECO:0000256" key="4">
    <source>
        <dbReference type="ARBA" id="ARBA00033763"/>
    </source>
</evidence>
<keyword evidence="3 6" id="KW-0949">S-adenosyl-L-methionine</keyword>
<proteinExistence type="inferred from homology"/>
<dbReference type="GO" id="GO:0032259">
    <property type="term" value="P:methylation"/>
    <property type="evidence" value="ECO:0007669"/>
    <property type="project" value="UniProtKB-KW"/>
</dbReference>
<comment type="catalytic activity">
    <reaction evidence="5">
        <text>uridine(54) in tRNA + S-adenosyl-L-methionine = 5-methyluridine(54) in tRNA + S-adenosyl-L-homocysteine + H(+)</text>
        <dbReference type="Rhea" id="RHEA:42712"/>
        <dbReference type="Rhea" id="RHEA-COMP:10167"/>
        <dbReference type="Rhea" id="RHEA-COMP:10193"/>
        <dbReference type="ChEBI" id="CHEBI:15378"/>
        <dbReference type="ChEBI" id="CHEBI:57856"/>
        <dbReference type="ChEBI" id="CHEBI:59789"/>
        <dbReference type="ChEBI" id="CHEBI:65315"/>
        <dbReference type="ChEBI" id="CHEBI:74447"/>
        <dbReference type="EC" id="2.1.1.35"/>
    </reaction>
    <physiologicalReaction direction="left-to-right" evidence="5">
        <dbReference type="Rhea" id="RHEA:42713"/>
    </physiologicalReaction>
</comment>
<name>A0A1B6MU91_9HEMI</name>
<comment type="caution">
    <text evidence="6">Lacks conserved residue(s) required for the propagation of feature annotation.</text>
</comment>
<dbReference type="PANTHER" id="PTHR45904:SF1">
    <property type="entry name" value="TRNA (URACIL-5-)-METHYLTRANSFERASE HOMOLOG B"/>
    <property type="match status" value="1"/>
</dbReference>